<dbReference type="OrthoDB" id="7615426at2"/>
<dbReference type="AlphaFoldDB" id="A0A5B8TZS3"/>
<protein>
    <submittedName>
        <fullName evidence="1">Glycosyltransferase family 4 protein</fullName>
    </submittedName>
</protein>
<keyword evidence="1" id="KW-0808">Transferase</keyword>
<dbReference type="PANTHER" id="PTHR12526:SF635">
    <property type="entry name" value="GLYCOSYL TRANSFERASE GROUP 1"/>
    <property type="match status" value="1"/>
</dbReference>
<organism evidence="1 2">
    <name type="scientific">Baekduia soli</name>
    <dbReference type="NCBI Taxonomy" id="496014"/>
    <lineage>
        <taxon>Bacteria</taxon>
        <taxon>Bacillati</taxon>
        <taxon>Actinomycetota</taxon>
        <taxon>Thermoleophilia</taxon>
        <taxon>Solirubrobacterales</taxon>
        <taxon>Baekduiaceae</taxon>
        <taxon>Baekduia</taxon>
    </lineage>
</organism>
<dbReference type="Pfam" id="PF13692">
    <property type="entry name" value="Glyco_trans_1_4"/>
    <property type="match status" value="1"/>
</dbReference>
<proteinExistence type="predicted"/>
<dbReference type="EMBL" id="CP042430">
    <property type="protein sequence ID" value="QEC46223.1"/>
    <property type="molecule type" value="Genomic_DNA"/>
</dbReference>
<dbReference type="Proteomes" id="UP000321805">
    <property type="component" value="Chromosome"/>
</dbReference>
<dbReference type="GO" id="GO:0016757">
    <property type="term" value="F:glycosyltransferase activity"/>
    <property type="evidence" value="ECO:0007669"/>
    <property type="project" value="TreeGrafter"/>
</dbReference>
<dbReference type="SUPFAM" id="SSF53756">
    <property type="entry name" value="UDP-Glycosyltransferase/glycogen phosphorylase"/>
    <property type="match status" value="1"/>
</dbReference>
<dbReference type="PANTHER" id="PTHR12526">
    <property type="entry name" value="GLYCOSYLTRANSFERASE"/>
    <property type="match status" value="1"/>
</dbReference>
<name>A0A5B8TZS3_9ACTN</name>
<dbReference type="CDD" id="cd03801">
    <property type="entry name" value="GT4_PimA-like"/>
    <property type="match status" value="1"/>
</dbReference>
<evidence type="ECO:0000313" key="1">
    <source>
        <dbReference type="EMBL" id="QEC46223.1"/>
    </source>
</evidence>
<keyword evidence="2" id="KW-1185">Reference proteome</keyword>
<dbReference type="Gene3D" id="3.40.50.11090">
    <property type="match status" value="1"/>
</dbReference>
<dbReference type="KEGG" id="bsol:FSW04_00640"/>
<accession>A0A5B8TZS3</accession>
<gene>
    <name evidence="1" type="ORF">FSW04_00640</name>
</gene>
<reference evidence="1 2" key="1">
    <citation type="journal article" date="2018" name="J. Microbiol.">
        <title>Baekduia soli gen. nov., sp. nov., a novel bacterium isolated from the soil of Baekdu Mountain and proposal of a novel family name, Baekduiaceae fam. nov.</title>
        <authorList>
            <person name="An D.S."/>
            <person name="Siddiqi M.Z."/>
            <person name="Kim K.H."/>
            <person name="Yu H.S."/>
            <person name="Im W.T."/>
        </authorList>
    </citation>
    <scope>NUCLEOTIDE SEQUENCE [LARGE SCALE GENOMIC DNA]</scope>
    <source>
        <strain evidence="1 2">BR7-21</strain>
    </source>
</reference>
<dbReference type="Gene3D" id="3.40.50.2000">
    <property type="entry name" value="Glycogen Phosphorylase B"/>
    <property type="match status" value="1"/>
</dbReference>
<dbReference type="RefSeq" id="WP_146915195.1">
    <property type="nucleotide sequence ID" value="NZ_CP042430.1"/>
</dbReference>
<evidence type="ECO:0000313" key="2">
    <source>
        <dbReference type="Proteomes" id="UP000321805"/>
    </source>
</evidence>
<sequence length="393" mass="42653">MGLGIRTRLRRWRDGPYVNDEYVEASVLGALLRAPAGTRLDAPAAGSPLHVALVVPFFQRGSGGHMTIANLVRGLERRGHRCSLWIDDPGRRLGPDGARAAADLRSWFGPFAAPVAYGLDGFGDADVAVATGWQTAARVRTLPAAGRAYLVQDHEPEFFGTSVQRRWAEASYRQGLYPITAGQWLAEVMATTYDLPATPFDLGIDGERWRPRADIRRREDVVVAYARSTTPRRAVPIVLAALAELHRRRPSVQAWLYGHGGPAGVDFPHRNLGVVPEAALPRIYAEATVGLVLSLTNHSLAAQEMLSCGLPCVEHDHPSVVAAFGRDGPVDYAPLDPFAIADALERLLADPRLRAERVAQGAALRVERTWDHAAEQVEAGLWAAIAFRPGGEG</sequence>